<feature type="compositionally biased region" description="Low complexity" evidence="1">
    <location>
        <begin position="162"/>
        <end position="178"/>
    </location>
</feature>
<organism evidence="2 3">
    <name type="scientific">Aureococcus anophagefferens</name>
    <name type="common">Harmful bloom alga</name>
    <dbReference type="NCBI Taxonomy" id="44056"/>
    <lineage>
        <taxon>Eukaryota</taxon>
        <taxon>Sar</taxon>
        <taxon>Stramenopiles</taxon>
        <taxon>Ochrophyta</taxon>
        <taxon>Pelagophyceae</taxon>
        <taxon>Pelagomonadales</taxon>
        <taxon>Pelagomonadaceae</taxon>
        <taxon>Aureococcus</taxon>
    </lineage>
</organism>
<gene>
    <name evidence="2" type="ORF">SO694_00050032</name>
</gene>
<name>A0ABR1FYD0_AURAN</name>
<evidence type="ECO:0000313" key="3">
    <source>
        <dbReference type="Proteomes" id="UP001363151"/>
    </source>
</evidence>
<accession>A0ABR1FYD0</accession>
<comment type="caution">
    <text evidence="2">The sequence shown here is derived from an EMBL/GenBank/DDBJ whole genome shotgun (WGS) entry which is preliminary data.</text>
</comment>
<feature type="region of interest" description="Disordered" evidence="1">
    <location>
        <begin position="72"/>
        <end position="109"/>
    </location>
</feature>
<feature type="compositionally biased region" description="Basic and acidic residues" evidence="1">
    <location>
        <begin position="100"/>
        <end position="109"/>
    </location>
</feature>
<proteinExistence type="predicted"/>
<feature type="compositionally biased region" description="Acidic residues" evidence="1">
    <location>
        <begin position="179"/>
        <end position="192"/>
    </location>
</feature>
<evidence type="ECO:0000313" key="2">
    <source>
        <dbReference type="EMBL" id="KAK7241278.1"/>
    </source>
</evidence>
<feature type="compositionally biased region" description="Basic residues" evidence="1">
    <location>
        <begin position="242"/>
        <end position="255"/>
    </location>
</feature>
<reference evidence="2 3" key="1">
    <citation type="submission" date="2024-03" db="EMBL/GenBank/DDBJ databases">
        <title>Aureococcus anophagefferens CCMP1851 and Kratosvirus quantuckense: Draft genome of a second virus-susceptible host strain in the model system.</title>
        <authorList>
            <person name="Chase E."/>
            <person name="Truchon A.R."/>
            <person name="Schepens W."/>
            <person name="Wilhelm S.W."/>
        </authorList>
    </citation>
    <scope>NUCLEOTIDE SEQUENCE [LARGE SCALE GENOMIC DNA]</scope>
    <source>
        <strain evidence="2 3">CCMP1851</strain>
    </source>
</reference>
<feature type="compositionally biased region" description="Basic residues" evidence="1">
    <location>
        <begin position="133"/>
        <end position="144"/>
    </location>
</feature>
<protein>
    <submittedName>
        <fullName evidence="2">Uncharacterized protein</fullName>
    </submittedName>
</protein>
<keyword evidence="3" id="KW-1185">Reference proteome</keyword>
<sequence length="255" mass="27708">MTAQAMIPPPPPDDSGRVPAAALDSGDDASVSDRSASPPALDRFGCEVCDETPDNFTAPGYPTVAEEKLFRRRENRSCDAPTRHSLGKRRRAARATSPRARPEGVAAHRADLRGAGARRVVVGRRRRRVVVGRRFRRGVGRRARGPPPRATRGPVVHRGRRAAAAPLRLGRRAAAAPYDSDDAPSDDAPSDDEPPRLPTTPRRRRARAAAYGDGSSDDEPRRVGGAPPERQILVTFRGGAAARRRRRRSLARAPR</sequence>
<feature type="region of interest" description="Disordered" evidence="1">
    <location>
        <begin position="133"/>
        <end position="255"/>
    </location>
</feature>
<evidence type="ECO:0000256" key="1">
    <source>
        <dbReference type="SAM" id="MobiDB-lite"/>
    </source>
</evidence>
<dbReference type="EMBL" id="JBBJCI010000203">
    <property type="protein sequence ID" value="KAK7241278.1"/>
    <property type="molecule type" value="Genomic_DNA"/>
</dbReference>
<feature type="region of interest" description="Disordered" evidence="1">
    <location>
        <begin position="1"/>
        <end position="46"/>
    </location>
</feature>
<dbReference type="Proteomes" id="UP001363151">
    <property type="component" value="Unassembled WGS sequence"/>
</dbReference>